<dbReference type="AlphaFoldDB" id="A0A2W4QG82"/>
<organism evidence="2 3">
    <name type="scientific">Candidatus Methylumidiphilus alinenensis</name>
    <dbReference type="NCBI Taxonomy" id="2202197"/>
    <lineage>
        <taxon>Bacteria</taxon>
        <taxon>Pseudomonadati</taxon>
        <taxon>Pseudomonadota</taxon>
        <taxon>Gammaproteobacteria</taxon>
        <taxon>Methylococcales</taxon>
        <taxon>Candidatus Methylumidiphilus</taxon>
    </lineage>
</organism>
<evidence type="ECO:0008006" key="4">
    <source>
        <dbReference type="Google" id="ProtNLM"/>
    </source>
</evidence>
<gene>
    <name evidence="2" type="ORF">DM484_26795</name>
</gene>
<feature type="repeat" description="TPR" evidence="1">
    <location>
        <begin position="10"/>
        <end position="43"/>
    </location>
</feature>
<dbReference type="InterPro" id="IPR011990">
    <property type="entry name" value="TPR-like_helical_dom_sf"/>
</dbReference>
<comment type="caution">
    <text evidence="2">The sequence shown here is derived from an EMBL/GenBank/DDBJ whole genome shotgun (WGS) entry which is preliminary data.</text>
</comment>
<evidence type="ECO:0000256" key="1">
    <source>
        <dbReference type="PROSITE-ProRule" id="PRU00339"/>
    </source>
</evidence>
<dbReference type="Gene3D" id="1.25.40.10">
    <property type="entry name" value="Tetratricopeptide repeat domain"/>
    <property type="match status" value="1"/>
</dbReference>
<dbReference type="Proteomes" id="UP000249396">
    <property type="component" value="Unassembled WGS sequence"/>
</dbReference>
<reference evidence="2 3" key="1">
    <citation type="journal article" date="2018" name="Aquat. Microb. Ecol.">
        <title>Gammaproteobacterial methanotrophs dominate.</title>
        <authorList>
            <person name="Rissanen A.J."/>
            <person name="Saarenheimo J."/>
            <person name="Tiirola M."/>
            <person name="Peura S."/>
            <person name="Aalto S.L."/>
            <person name="Karvinen A."/>
            <person name="Nykanen H."/>
        </authorList>
    </citation>
    <scope>NUCLEOTIDE SEQUENCE [LARGE SCALE GENOMIC DNA]</scope>
    <source>
        <strain evidence="2">AMbin10</strain>
    </source>
</reference>
<dbReference type="PROSITE" id="PS50005">
    <property type="entry name" value="TPR"/>
    <property type="match status" value="1"/>
</dbReference>
<accession>A0A2W4QG82</accession>
<name>A0A2W4QG82_9GAMM</name>
<keyword evidence="1" id="KW-0802">TPR repeat</keyword>
<sequence length="388" mass="43317">MGWVNYSNQYQVELHHGEDLLRLGLYPEAKAAYQKAINLHPLRHVVLLGKFFGEPADSAAQQTPDLLGMDKDALWGLKKASAFDSADPRQIELALRQLENDNPKDLDNKTLLGKFHAAQAVQTQSMDFALAEQDYQAVLEQDPHNAEAQFGLGYIRWLQGRLAESHTYYQQAQESSKYTPSYTINLAGLYIEQVSVHPPGSVGVSPTEMAAKMAALPGKSGLGSERIPEQKNYVEALKLLGSFGFNQDYPIAAFETALVFRLQGKLKESQEWFNTALMLMDDEKAKAKPDNQIPWQFKTKTALISLSKPDDKKYYLYLSLAASQFLDGDTANAKKTLVKARGLSDTHPATVKELLNDDLSRLAEERPTLANNIKVFRAELLTAFLITH</sequence>
<dbReference type="InterPro" id="IPR019734">
    <property type="entry name" value="TPR_rpt"/>
</dbReference>
<evidence type="ECO:0000313" key="3">
    <source>
        <dbReference type="Proteomes" id="UP000249396"/>
    </source>
</evidence>
<dbReference type="Pfam" id="PF13432">
    <property type="entry name" value="TPR_16"/>
    <property type="match status" value="1"/>
</dbReference>
<dbReference type="SMART" id="SM00028">
    <property type="entry name" value="TPR"/>
    <property type="match status" value="5"/>
</dbReference>
<evidence type="ECO:0000313" key="2">
    <source>
        <dbReference type="EMBL" id="PZN71255.1"/>
    </source>
</evidence>
<proteinExistence type="predicted"/>
<dbReference type="EMBL" id="QJPH01000530">
    <property type="protein sequence ID" value="PZN71255.1"/>
    <property type="molecule type" value="Genomic_DNA"/>
</dbReference>
<dbReference type="SUPFAM" id="SSF81901">
    <property type="entry name" value="HCP-like"/>
    <property type="match status" value="1"/>
</dbReference>
<dbReference type="SUPFAM" id="SSF48452">
    <property type="entry name" value="TPR-like"/>
    <property type="match status" value="1"/>
</dbReference>
<protein>
    <recommendedName>
        <fullName evidence="4">Tetratricopeptide repeat protein</fullName>
    </recommendedName>
</protein>